<dbReference type="Proteomes" id="UP000594638">
    <property type="component" value="Unassembled WGS sequence"/>
</dbReference>
<dbReference type="EMBL" id="CACTIH010002087">
    <property type="protein sequence ID" value="CAA2973167.1"/>
    <property type="molecule type" value="Genomic_DNA"/>
</dbReference>
<sequence>MDFPSTIHVPEFSYTRDFLILVRTKAGMKASLLQANVARRKSNFFPFRRWNDY</sequence>
<proteinExistence type="predicted"/>
<dbReference type="AlphaFoldDB" id="A0A8S0R518"/>
<keyword evidence="2" id="KW-1185">Reference proteome</keyword>
<dbReference type="Gramene" id="OE9A104338T1">
    <property type="protein sequence ID" value="OE9A104338C1"/>
    <property type="gene ID" value="OE9A104338"/>
</dbReference>
<evidence type="ECO:0000313" key="1">
    <source>
        <dbReference type="EMBL" id="CAA2973167.1"/>
    </source>
</evidence>
<gene>
    <name evidence="1" type="ORF">OLEA9_A104338</name>
</gene>
<name>A0A8S0R518_OLEEU</name>
<comment type="caution">
    <text evidence="1">The sequence shown here is derived from an EMBL/GenBank/DDBJ whole genome shotgun (WGS) entry which is preliminary data.</text>
</comment>
<reference evidence="1 2" key="1">
    <citation type="submission" date="2019-12" db="EMBL/GenBank/DDBJ databases">
        <authorList>
            <person name="Alioto T."/>
            <person name="Alioto T."/>
            <person name="Gomez Garrido J."/>
        </authorList>
    </citation>
    <scope>NUCLEOTIDE SEQUENCE [LARGE SCALE GENOMIC DNA]</scope>
</reference>
<accession>A0A8S0R518</accession>
<organism evidence="1 2">
    <name type="scientific">Olea europaea subsp. europaea</name>
    <dbReference type="NCBI Taxonomy" id="158383"/>
    <lineage>
        <taxon>Eukaryota</taxon>
        <taxon>Viridiplantae</taxon>
        <taxon>Streptophyta</taxon>
        <taxon>Embryophyta</taxon>
        <taxon>Tracheophyta</taxon>
        <taxon>Spermatophyta</taxon>
        <taxon>Magnoliopsida</taxon>
        <taxon>eudicotyledons</taxon>
        <taxon>Gunneridae</taxon>
        <taxon>Pentapetalae</taxon>
        <taxon>asterids</taxon>
        <taxon>lamiids</taxon>
        <taxon>Lamiales</taxon>
        <taxon>Oleaceae</taxon>
        <taxon>Oleeae</taxon>
        <taxon>Olea</taxon>
    </lineage>
</organism>
<evidence type="ECO:0000313" key="2">
    <source>
        <dbReference type="Proteomes" id="UP000594638"/>
    </source>
</evidence>
<protein>
    <submittedName>
        <fullName evidence="1">Uncharacterized protein</fullName>
    </submittedName>
</protein>